<keyword evidence="3" id="KW-0539">Nucleus</keyword>
<dbReference type="Proteomes" id="UP000694404">
    <property type="component" value="Unplaced"/>
</dbReference>
<comment type="function">
    <text evidence="3">Catalyzes the oxidation of methanethiol, an organosulfur compound known to be produced in substantial amounts by gut bacteria. Selenium-binding protein which may be involved in the sensing of reactive xenobiotics in the cytoplasm. May be involved in intra-Golgi protein transport.</text>
</comment>
<keyword evidence="2 3" id="KW-0711">Selenium</keyword>
<keyword evidence="3" id="KW-0007">Acetylation</keyword>
<proteinExistence type="inferred from homology"/>
<keyword evidence="3" id="KW-0472">Membrane</keyword>
<evidence type="ECO:0000313" key="4">
    <source>
        <dbReference type="Ensembl" id="ENSCABP00000012204.1"/>
    </source>
</evidence>
<dbReference type="GO" id="GO:0008430">
    <property type="term" value="F:selenium binding"/>
    <property type="evidence" value="ECO:0007669"/>
    <property type="project" value="UniProtKB-UniRule"/>
</dbReference>
<reference evidence="4" key="2">
    <citation type="submission" date="2025-09" db="UniProtKB">
        <authorList>
            <consortium name="Ensembl"/>
        </authorList>
    </citation>
    <scope>IDENTIFICATION</scope>
</reference>
<comment type="pathway">
    <text evidence="3">Organosulfur degradation.</text>
</comment>
<dbReference type="AlphaFoldDB" id="A0A8C0GTP6"/>
<keyword evidence="3" id="KW-0813">Transport</keyword>
<keyword evidence="3" id="KW-0653">Protein transport</keyword>
<comment type="catalytic activity">
    <reaction evidence="3">
        <text>methanethiol + O2 + H2O = hydrogen sulfide + formaldehyde + H2O2 + H(+)</text>
        <dbReference type="Rhea" id="RHEA:11812"/>
        <dbReference type="ChEBI" id="CHEBI:15377"/>
        <dbReference type="ChEBI" id="CHEBI:15378"/>
        <dbReference type="ChEBI" id="CHEBI:15379"/>
        <dbReference type="ChEBI" id="CHEBI:16007"/>
        <dbReference type="ChEBI" id="CHEBI:16240"/>
        <dbReference type="ChEBI" id="CHEBI:16842"/>
        <dbReference type="ChEBI" id="CHEBI:29919"/>
        <dbReference type="EC" id="1.8.3.4"/>
    </reaction>
</comment>
<dbReference type="EC" id="1.8.3.4" evidence="3"/>
<keyword evidence="3" id="KW-0560">Oxidoreductase</keyword>
<dbReference type="Ensembl" id="ENSCABT00000013386.1">
    <property type="protein sequence ID" value="ENSCABP00000012204.1"/>
    <property type="gene ID" value="ENSCABG00000009147.1"/>
</dbReference>
<reference evidence="4" key="1">
    <citation type="submission" date="2025-08" db="UniProtKB">
        <authorList>
            <consortium name="Ensembl"/>
        </authorList>
    </citation>
    <scope>IDENTIFICATION</scope>
</reference>
<comment type="similarity">
    <text evidence="1 3">Belongs to the selenium-binding protein family.</text>
</comment>
<dbReference type="InterPro" id="IPR008826">
    <property type="entry name" value="Se-bd"/>
</dbReference>
<evidence type="ECO:0000313" key="5">
    <source>
        <dbReference type="Proteomes" id="UP000694404"/>
    </source>
</evidence>
<dbReference type="Pfam" id="PF05694">
    <property type="entry name" value="SBP56"/>
    <property type="match status" value="1"/>
</dbReference>
<keyword evidence="5" id="KW-1185">Reference proteome</keyword>
<dbReference type="GO" id="GO:0016020">
    <property type="term" value="C:membrane"/>
    <property type="evidence" value="ECO:0007669"/>
    <property type="project" value="UniProtKB-SubCell"/>
</dbReference>
<keyword evidence="3" id="KW-0963">Cytoplasm</keyword>
<evidence type="ECO:0000256" key="1">
    <source>
        <dbReference type="ARBA" id="ARBA00005606"/>
    </source>
</evidence>
<protein>
    <recommendedName>
        <fullName evidence="3">Methanethiol oxidase</fullName>
        <shortName evidence="3">MTO</shortName>
        <ecNumber evidence="3">1.8.3.4</ecNumber>
    </recommendedName>
    <alternativeName>
        <fullName evidence="3">Selenium-binding protein 1</fullName>
    </alternativeName>
</protein>
<dbReference type="GO" id="GO:0005634">
    <property type="term" value="C:nucleus"/>
    <property type="evidence" value="ECO:0007669"/>
    <property type="project" value="UniProtKB-SubCell"/>
</dbReference>
<accession>A0A8C0GTP6</accession>
<sequence>SSAKCGACGPGYKTPLDAMKGKRNCVPACIYRNTGIEKPDYLATVDVDPKSPTLLPGTPCQDSVIHRLPTPNLGDEPPSHWWNTCSSSFGDVTKNGTAVLPSLIFPAFIVSSQILESSSSACHIIPVRLRARLHIHRKIFT</sequence>
<dbReference type="PANTHER" id="PTHR23300">
    <property type="entry name" value="METHANETHIOL OXIDASE"/>
    <property type="match status" value="1"/>
</dbReference>
<dbReference type="GO" id="GO:0015031">
    <property type="term" value="P:protein transport"/>
    <property type="evidence" value="ECO:0007669"/>
    <property type="project" value="UniProtKB-UniRule"/>
</dbReference>
<dbReference type="PANTHER" id="PTHR23300:SF0">
    <property type="entry name" value="METHANETHIOL OXIDASE"/>
    <property type="match status" value="1"/>
</dbReference>
<evidence type="ECO:0000256" key="3">
    <source>
        <dbReference type="RuleBase" id="RU369071"/>
    </source>
</evidence>
<name>A0A8C0GTP6_CHEAB</name>
<dbReference type="GeneTree" id="ENSGT00390000014244"/>
<comment type="subcellular location">
    <subcellularLocation>
        <location evidence="3">Nucleus</location>
    </subcellularLocation>
    <subcellularLocation>
        <location evidence="3">Cytoplasm</location>
        <location evidence="3">Cytosol</location>
    </subcellularLocation>
    <subcellularLocation>
        <location evidence="3">Membrane</location>
        <topology evidence="3">Peripheral membrane protein</topology>
    </subcellularLocation>
    <text evidence="3">May associate with Golgi membrane. May associate with the membrane of autophagosomes.</text>
</comment>
<dbReference type="GO" id="GO:0005829">
    <property type="term" value="C:cytosol"/>
    <property type="evidence" value="ECO:0007669"/>
    <property type="project" value="UniProtKB-SubCell"/>
</dbReference>
<evidence type="ECO:0000256" key="2">
    <source>
        <dbReference type="ARBA" id="ARBA00023266"/>
    </source>
</evidence>
<dbReference type="GO" id="GO:0018549">
    <property type="term" value="F:methanethiol oxidase activity"/>
    <property type="evidence" value="ECO:0007669"/>
    <property type="project" value="UniProtKB-UniRule"/>
</dbReference>
<organism evidence="4 5">
    <name type="scientific">Chelonoidis abingdonii</name>
    <name type="common">Abingdon island giant tortoise</name>
    <name type="synonym">Testudo abingdonii</name>
    <dbReference type="NCBI Taxonomy" id="106734"/>
    <lineage>
        <taxon>Eukaryota</taxon>
        <taxon>Metazoa</taxon>
        <taxon>Chordata</taxon>
        <taxon>Craniata</taxon>
        <taxon>Vertebrata</taxon>
        <taxon>Euteleostomi</taxon>
        <taxon>Archelosauria</taxon>
        <taxon>Testudinata</taxon>
        <taxon>Testudines</taxon>
        <taxon>Cryptodira</taxon>
        <taxon>Durocryptodira</taxon>
        <taxon>Testudinoidea</taxon>
        <taxon>Testudinidae</taxon>
        <taxon>Chelonoidis</taxon>
    </lineage>
</organism>